<dbReference type="InterPro" id="IPR029069">
    <property type="entry name" value="HotDog_dom_sf"/>
</dbReference>
<dbReference type="GO" id="GO:0016787">
    <property type="term" value="F:hydrolase activity"/>
    <property type="evidence" value="ECO:0007669"/>
    <property type="project" value="UniProtKB-KW"/>
</dbReference>
<name>A0ABR3ZJ18_9PEZI</name>
<evidence type="ECO:0000313" key="5">
    <source>
        <dbReference type="Proteomes" id="UP001583280"/>
    </source>
</evidence>
<accession>A0ABR3ZJ18</accession>
<dbReference type="PANTHER" id="PTHR11066">
    <property type="entry name" value="ACYL-COA THIOESTERASE"/>
    <property type="match status" value="1"/>
</dbReference>
<keyword evidence="4" id="KW-0378">Hydrolase</keyword>
<dbReference type="Pfam" id="PF20789">
    <property type="entry name" value="4HBT_3C"/>
    <property type="match status" value="1"/>
</dbReference>
<dbReference type="CDD" id="cd03444">
    <property type="entry name" value="Thioesterase_II_repeat1"/>
    <property type="match status" value="1"/>
</dbReference>
<evidence type="ECO:0000313" key="4">
    <source>
        <dbReference type="EMBL" id="KAL1900698.1"/>
    </source>
</evidence>
<feature type="region of interest" description="Disordered" evidence="1">
    <location>
        <begin position="1"/>
        <end position="47"/>
    </location>
</feature>
<feature type="region of interest" description="Disordered" evidence="1">
    <location>
        <begin position="167"/>
        <end position="194"/>
    </location>
</feature>
<dbReference type="Pfam" id="PF13622">
    <property type="entry name" value="4HBT_3"/>
    <property type="match status" value="1"/>
</dbReference>
<dbReference type="InterPro" id="IPR049450">
    <property type="entry name" value="ACOT8-like_C"/>
</dbReference>
<evidence type="ECO:0000256" key="1">
    <source>
        <dbReference type="SAM" id="MobiDB-lite"/>
    </source>
</evidence>
<evidence type="ECO:0000259" key="2">
    <source>
        <dbReference type="Pfam" id="PF13622"/>
    </source>
</evidence>
<dbReference type="InterPro" id="IPR003703">
    <property type="entry name" value="Acyl_CoA_thio"/>
</dbReference>
<gene>
    <name evidence="4" type="primary">TES1</name>
    <name evidence="4" type="ORF">Cpir12675_000832</name>
</gene>
<organism evidence="4 5">
    <name type="scientific">Ceratocystis pirilliformis</name>
    <dbReference type="NCBI Taxonomy" id="259994"/>
    <lineage>
        <taxon>Eukaryota</taxon>
        <taxon>Fungi</taxon>
        <taxon>Dikarya</taxon>
        <taxon>Ascomycota</taxon>
        <taxon>Pezizomycotina</taxon>
        <taxon>Sordariomycetes</taxon>
        <taxon>Hypocreomycetidae</taxon>
        <taxon>Microascales</taxon>
        <taxon>Ceratocystidaceae</taxon>
        <taxon>Ceratocystis</taxon>
    </lineage>
</organism>
<dbReference type="CDD" id="cd03445">
    <property type="entry name" value="Thioesterase_II_repeat2"/>
    <property type="match status" value="1"/>
</dbReference>
<feature type="domain" description="Acyl-CoA thioesterase-like N-terminal HotDog" evidence="2">
    <location>
        <begin position="73"/>
        <end position="157"/>
    </location>
</feature>
<feature type="region of interest" description="Disordered" evidence="1">
    <location>
        <begin position="372"/>
        <end position="398"/>
    </location>
</feature>
<dbReference type="Gene3D" id="3.10.129.10">
    <property type="entry name" value="Hotdog Thioesterase"/>
    <property type="match status" value="2"/>
</dbReference>
<dbReference type="EC" id="3.1.2.2" evidence="4"/>
<evidence type="ECO:0000259" key="3">
    <source>
        <dbReference type="Pfam" id="PF20789"/>
    </source>
</evidence>
<dbReference type="PANTHER" id="PTHR11066:SF34">
    <property type="entry name" value="ACYL-COENZYME A THIOESTERASE 8"/>
    <property type="match status" value="1"/>
</dbReference>
<comment type="caution">
    <text evidence="4">The sequence shown here is derived from an EMBL/GenBank/DDBJ whole genome shotgun (WGS) entry which is preliminary data.</text>
</comment>
<dbReference type="EMBL" id="JAWDJO010000011">
    <property type="protein sequence ID" value="KAL1900698.1"/>
    <property type="molecule type" value="Genomic_DNA"/>
</dbReference>
<reference evidence="4 5" key="1">
    <citation type="journal article" date="2024" name="IMA Fungus">
        <title>IMA Genome - F19 : A genome assembly and annotation guide to empower mycologists, including annotated draft genome sequences of Ceratocystis pirilliformis, Diaporthe australafricana, Fusarium ophioides, Paecilomyces lecythidis, and Sporothrix stenoceras.</title>
        <authorList>
            <person name="Aylward J."/>
            <person name="Wilson A.M."/>
            <person name="Visagie C.M."/>
            <person name="Spraker J."/>
            <person name="Barnes I."/>
            <person name="Buitendag C."/>
            <person name="Ceriani C."/>
            <person name="Del Mar Angel L."/>
            <person name="du Plessis D."/>
            <person name="Fuchs T."/>
            <person name="Gasser K."/>
            <person name="Kramer D."/>
            <person name="Li W."/>
            <person name="Munsamy K."/>
            <person name="Piso A."/>
            <person name="Price J.L."/>
            <person name="Sonnekus B."/>
            <person name="Thomas C."/>
            <person name="van der Nest A."/>
            <person name="van Dijk A."/>
            <person name="van Heerden A."/>
            <person name="van Vuuren N."/>
            <person name="Yilmaz N."/>
            <person name="Duong T.A."/>
            <person name="van der Merwe N.A."/>
            <person name="Wingfield M.J."/>
            <person name="Wingfield B.D."/>
        </authorList>
    </citation>
    <scope>NUCLEOTIDE SEQUENCE [LARGE SCALE GENOMIC DNA]</scope>
    <source>
        <strain evidence="4 5">CMW 12675</strain>
    </source>
</reference>
<dbReference type="InterPro" id="IPR049449">
    <property type="entry name" value="TesB_ACOT8-like_N"/>
</dbReference>
<protein>
    <submittedName>
        <fullName evidence="4">Acyl-CoA thioesterase</fullName>
        <ecNumber evidence="4">3.1.2.2</ecNumber>
    </submittedName>
</protein>
<dbReference type="Proteomes" id="UP001583280">
    <property type="component" value="Unassembled WGS sequence"/>
</dbReference>
<proteinExistence type="predicted"/>
<sequence>MAPNGTFSKIGTKFNAQRLPPDSIVQEQDKETRKATLLGPQPEDSTKAPIENTLEIQELSQIEPDIFTNARPLWHPHKARGIFGGGVIAQSIAAGQSTVPPDFAIHSCHSYFLLAGSSTIPLVYHVERVRDGRSFATRTVQACQRGACIFTITASFVRRNSGGAKSLRHALSTPQKIGDAPPVPTNDEDGQEDDDMDDPALPFIVRAIRITGTLDAPGVHQRRCQHWMKARGKISTPAGSAEHVAALAYMSDSAFVASVPRIHGVWRFHSPPEAPAPEHFRRAIREDVGTDGKFNGLELSQLGGRPRMGMLVSLDHSIYFHNPQAVKADEWMLSDVMSPFSGDGRGMAISHIYSQNGTLLATCVQEGVTRLSQEGPGPINPDFPNHVAKEDKPIKEKL</sequence>
<dbReference type="SUPFAM" id="SSF54637">
    <property type="entry name" value="Thioesterase/thiol ester dehydrase-isomerase"/>
    <property type="match status" value="2"/>
</dbReference>
<feature type="domain" description="Acyl-CoA thioesterase-like C-terminal" evidence="3">
    <location>
        <begin position="193"/>
        <end position="368"/>
    </location>
</feature>
<keyword evidence="5" id="KW-1185">Reference proteome</keyword>
<feature type="compositionally biased region" description="Basic and acidic residues" evidence="1">
    <location>
        <begin position="387"/>
        <end position="398"/>
    </location>
</feature>